<reference evidence="1" key="1">
    <citation type="journal article" date="2020" name="Nature">
        <title>Giant virus diversity and host interactions through global metagenomics.</title>
        <authorList>
            <person name="Schulz F."/>
            <person name="Roux S."/>
            <person name="Paez-Espino D."/>
            <person name="Jungbluth S."/>
            <person name="Walsh D.A."/>
            <person name="Denef V.J."/>
            <person name="McMahon K.D."/>
            <person name="Konstantinidis K.T."/>
            <person name="Eloe-Fadrosh E.A."/>
            <person name="Kyrpides N.C."/>
            <person name="Woyke T."/>
        </authorList>
    </citation>
    <scope>NUCLEOTIDE SEQUENCE</scope>
    <source>
        <strain evidence="1">GVMAG-S-1038524-41</strain>
    </source>
</reference>
<dbReference type="AlphaFoldDB" id="A0A6C0JNL6"/>
<dbReference type="EMBL" id="MN740669">
    <property type="protein sequence ID" value="QHU06963.1"/>
    <property type="molecule type" value="Genomic_DNA"/>
</dbReference>
<protein>
    <submittedName>
        <fullName evidence="1">Uncharacterized protein</fullName>
    </submittedName>
</protein>
<sequence length="50" mass="5593">MKQDGSVNRSPVYYSFINVDDALFPTGFENVINSKLSGHNLGHCLYCRGK</sequence>
<proteinExistence type="predicted"/>
<evidence type="ECO:0000313" key="1">
    <source>
        <dbReference type="EMBL" id="QHU06963.1"/>
    </source>
</evidence>
<organism evidence="1">
    <name type="scientific">viral metagenome</name>
    <dbReference type="NCBI Taxonomy" id="1070528"/>
    <lineage>
        <taxon>unclassified sequences</taxon>
        <taxon>metagenomes</taxon>
        <taxon>organismal metagenomes</taxon>
    </lineage>
</organism>
<name>A0A6C0JNL6_9ZZZZ</name>
<accession>A0A6C0JNL6</accession>